<gene>
    <name evidence="13" type="primary">SYTL5</name>
</gene>
<dbReference type="SUPFAM" id="SSF57903">
    <property type="entry name" value="FYVE/PHD zinc finger"/>
    <property type="match status" value="1"/>
</dbReference>
<evidence type="ECO:0000256" key="1">
    <source>
        <dbReference type="ARBA" id="ARBA00004170"/>
    </source>
</evidence>
<dbReference type="Proteomes" id="UP000694404">
    <property type="component" value="Unplaced"/>
</dbReference>
<dbReference type="InterPro" id="IPR011011">
    <property type="entry name" value="Znf_FYVE_PHD"/>
</dbReference>
<dbReference type="CDD" id="cd04020">
    <property type="entry name" value="C2B_SLP_1-2-3-4"/>
    <property type="match status" value="1"/>
</dbReference>
<dbReference type="InterPro" id="IPR010911">
    <property type="entry name" value="Rab_BD"/>
</dbReference>
<feature type="domain" description="C2" evidence="11">
    <location>
        <begin position="557"/>
        <end position="688"/>
    </location>
</feature>
<feature type="domain" description="RabBD" evidence="12">
    <location>
        <begin position="7"/>
        <end position="125"/>
    </location>
</feature>
<dbReference type="CDD" id="cd15766">
    <property type="entry name" value="FYVE_Slp5"/>
    <property type="match status" value="1"/>
</dbReference>
<dbReference type="Ensembl" id="ENSCABT00000017347.1">
    <property type="protein sequence ID" value="ENSCABP00000015806.1"/>
    <property type="gene ID" value="ENSCABG00000011806.1"/>
</dbReference>
<dbReference type="GO" id="GO:0070382">
    <property type="term" value="C:exocytic vesicle"/>
    <property type="evidence" value="ECO:0007669"/>
    <property type="project" value="TreeGrafter"/>
</dbReference>
<dbReference type="InterPro" id="IPR037303">
    <property type="entry name" value="SLP-4/5_C2A"/>
</dbReference>
<dbReference type="InterPro" id="IPR013083">
    <property type="entry name" value="Znf_RING/FYVE/PHD"/>
</dbReference>
<dbReference type="PANTHER" id="PTHR45716">
    <property type="entry name" value="BITESIZE, ISOFORM I"/>
    <property type="match status" value="1"/>
</dbReference>
<dbReference type="Gene3D" id="2.60.40.150">
    <property type="entry name" value="C2 domain"/>
    <property type="match status" value="2"/>
</dbReference>
<name>A0A8C0H1J1_CHEAB</name>
<dbReference type="GO" id="GO:0006887">
    <property type="term" value="P:exocytosis"/>
    <property type="evidence" value="ECO:0007669"/>
    <property type="project" value="Ensembl"/>
</dbReference>
<dbReference type="InterPro" id="IPR041282">
    <property type="entry name" value="FYVE_2"/>
</dbReference>
<dbReference type="GO" id="GO:0005543">
    <property type="term" value="F:phospholipid binding"/>
    <property type="evidence" value="ECO:0007669"/>
    <property type="project" value="InterPro"/>
</dbReference>
<dbReference type="FunFam" id="2.60.40.150:FF:000006">
    <property type="entry name" value="Synaptotagmin-like 5, isoform CRA_a"/>
    <property type="match status" value="1"/>
</dbReference>
<feature type="domain" description="C2" evidence="11">
    <location>
        <begin position="399"/>
        <end position="521"/>
    </location>
</feature>
<dbReference type="InterPro" id="IPR043567">
    <property type="entry name" value="SYTL1-5_C2B"/>
</dbReference>
<dbReference type="SMART" id="SM00239">
    <property type="entry name" value="C2"/>
    <property type="match status" value="2"/>
</dbReference>
<keyword evidence="4" id="KW-0677">Repeat</keyword>
<evidence type="ECO:0000256" key="10">
    <source>
        <dbReference type="SAM" id="MobiDB-lite"/>
    </source>
</evidence>
<dbReference type="GO" id="GO:0006886">
    <property type="term" value="P:intracellular protein transport"/>
    <property type="evidence" value="ECO:0007669"/>
    <property type="project" value="InterPro"/>
</dbReference>
<evidence type="ECO:0000256" key="6">
    <source>
        <dbReference type="ARBA" id="ARBA00022833"/>
    </source>
</evidence>
<evidence type="ECO:0000259" key="12">
    <source>
        <dbReference type="PROSITE" id="PS50916"/>
    </source>
</evidence>
<feature type="compositionally biased region" description="Polar residues" evidence="10">
    <location>
        <begin position="168"/>
        <end position="178"/>
    </location>
</feature>
<dbReference type="FunFam" id="2.60.40.150:FF:000107">
    <property type="entry name" value="Synaptotagmin-like 5, isoform CRA_a"/>
    <property type="match status" value="1"/>
</dbReference>
<keyword evidence="14" id="KW-1185">Reference proteome</keyword>
<dbReference type="Pfam" id="PF02318">
    <property type="entry name" value="FYVE_2"/>
    <property type="match status" value="1"/>
</dbReference>
<evidence type="ECO:0000256" key="3">
    <source>
        <dbReference type="ARBA" id="ARBA00022723"/>
    </source>
</evidence>
<keyword evidence="3" id="KW-0479">Metal-binding</keyword>
<dbReference type="GeneTree" id="ENSGT00940000158618"/>
<keyword evidence="7" id="KW-0472">Membrane</keyword>
<evidence type="ECO:0000256" key="7">
    <source>
        <dbReference type="ARBA" id="ARBA00023136"/>
    </source>
</evidence>
<dbReference type="CDD" id="cd04029">
    <property type="entry name" value="C2A_SLP-4_5"/>
    <property type="match status" value="1"/>
</dbReference>
<comment type="function">
    <text evidence="8">May act as Rab effector protein and play a role in vesicle trafficking. Binds phospholipids.</text>
</comment>
<accession>A0A8C0H1J1</accession>
<sequence length="724" mass="80795">MSKNLEIINLSFLLEHERETILGVLKRDEYLKKVDDKRIRKLKNELLEVRRKGGNRHCQQDRGRVCVRCQKNLGLIFDRGDQCQECKFTVCNKCRVLGIDGNWKCTVCAKIAHLRIVTGEWFFEERAKRFKQSNLLGTDVVRQSILRKVPGQEKDQAQETVEQRLDTPASSTSGQKSIFSGPRKTGKAIRAVTKGEITSVKAEDGRSSSSEADAQSLRSVRSTPCSDRGSTLSLNNNDAETLPGNMKGTVSSGYRSNTSTPVCPRSPALSTCSMTSDYGRDPGLKNDASVPASESVPEDLVKRHRRNASETPSIAVSRASLTSDLSKSEIDLGVSFSEENKDAVSLRSRSVPDALDQDLVTATHYLKHRGHLASGLSTTSINSMMSVYSETGDYGNVKVSGEILLHLSYSYKTGALNILVKNCRNLAIADEKKQRTDPYVKTYLLPDQSRQSKRKTKIKSNTINPEFNETLKYVINHTQLETRTLQLSVWHYDRFGHNSFLGEVEIPLDSWNFENQTDEWFVLQPKLEVAADVGLQYKGELIVVLHYIPPEKNLMLPLGQFQGKKSLKKGKKGNTQMPSGGMLEVLIKEAKNLTAVKSGGTSDTFVKGYLLPDNNKATKHKTPLIKKSVNPHWNHSFTFSGLNPTDLHNVCLELTVWDKESLSSNIFLGGVRLSTGRGVSNGKEVDWMDSHGEEQHLWQTMMDNPGVSVEGILMLRSSMGKRRL</sequence>
<proteinExistence type="predicted"/>
<evidence type="ECO:0000313" key="13">
    <source>
        <dbReference type="Ensembl" id="ENSCABP00000015806.1"/>
    </source>
</evidence>
<keyword evidence="2" id="KW-0597">Phosphoprotein</keyword>
<dbReference type="PANTHER" id="PTHR45716:SF6">
    <property type="entry name" value="SYNAPTOTAGMIN-LIKE PROTEIN 5"/>
    <property type="match status" value="1"/>
</dbReference>
<dbReference type="SUPFAM" id="SSF49562">
    <property type="entry name" value="C2 domain (Calcium/lipid-binding domain, CaLB)"/>
    <property type="match status" value="2"/>
</dbReference>
<feature type="compositionally biased region" description="Polar residues" evidence="10">
    <location>
        <begin position="207"/>
        <end position="239"/>
    </location>
</feature>
<dbReference type="GO" id="GO:0031267">
    <property type="term" value="F:small GTPase binding"/>
    <property type="evidence" value="ECO:0007669"/>
    <property type="project" value="InterPro"/>
</dbReference>
<feature type="compositionally biased region" description="Polar residues" evidence="10">
    <location>
        <begin position="248"/>
        <end position="261"/>
    </location>
</feature>
<evidence type="ECO:0000256" key="5">
    <source>
        <dbReference type="ARBA" id="ARBA00022771"/>
    </source>
</evidence>
<dbReference type="InterPro" id="IPR000008">
    <property type="entry name" value="C2_dom"/>
</dbReference>
<keyword evidence="6" id="KW-0862">Zinc</keyword>
<evidence type="ECO:0000256" key="2">
    <source>
        <dbReference type="ARBA" id="ARBA00022553"/>
    </source>
</evidence>
<dbReference type="GO" id="GO:0042043">
    <property type="term" value="F:neurexin family protein binding"/>
    <property type="evidence" value="ECO:0007669"/>
    <property type="project" value="TreeGrafter"/>
</dbReference>
<dbReference type="GO" id="GO:0008270">
    <property type="term" value="F:zinc ion binding"/>
    <property type="evidence" value="ECO:0007669"/>
    <property type="project" value="UniProtKB-KW"/>
</dbReference>
<dbReference type="FunFam" id="3.30.40.10:FF:000018">
    <property type="entry name" value="Synaptotagmin-like 5, isoform CRA_a"/>
    <property type="match status" value="1"/>
</dbReference>
<evidence type="ECO:0000256" key="9">
    <source>
        <dbReference type="ARBA" id="ARBA00072156"/>
    </source>
</evidence>
<evidence type="ECO:0000313" key="14">
    <source>
        <dbReference type="Proteomes" id="UP000694404"/>
    </source>
</evidence>
<dbReference type="AlphaFoldDB" id="A0A8C0H1J1"/>
<protein>
    <recommendedName>
        <fullName evidence="9">Synaptotagmin-like protein 5</fullName>
    </recommendedName>
</protein>
<dbReference type="Gene3D" id="3.30.40.10">
    <property type="entry name" value="Zinc/RING finger domain, C3HC4 (zinc finger)"/>
    <property type="match status" value="1"/>
</dbReference>
<organism evidence="13 14">
    <name type="scientific">Chelonoidis abingdonii</name>
    <name type="common">Abingdon island giant tortoise</name>
    <name type="synonym">Testudo abingdonii</name>
    <dbReference type="NCBI Taxonomy" id="106734"/>
    <lineage>
        <taxon>Eukaryota</taxon>
        <taxon>Metazoa</taxon>
        <taxon>Chordata</taxon>
        <taxon>Craniata</taxon>
        <taxon>Vertebrata</taxon>
        <taxon>Euteleostomi</taxon>
        <taxon>Archelosauria</taxon>
        <taxon>Testudinata</taxon>
        <taxon>Testudines</taxon>
        <taxon>Cryptodira</taxon>
        <taxon>Durocryptodira</taxon>
        <taxon>Testudinoidea</taxon>
        <taxon>Testudinidae</taxon>
        <taxon>Chelonoidis</taxon>
    </lineage>
</organism>
<dbReference type="InterPro" id="IPR042783">
    <property type="entry name" value="SYTL5_FYVE"/>
</dbReference>
<feature type="compositionally biased region" description="Basic and acidic residues" evidence="10">
    <location>
        <begin position="150"/>
        <end position="165"/>
    </location>
</feature>
<dbReference type="PROSITE" id="PS50916">
    <property type="entry name" value="RABBD"/>
    <property type="match status" value="1"/>
</dbReference>
<dbReference type="GO" id="GO:0005886">
    <property type="term" value="C:plasma membrane"/>
    <property type="evidence" value="ECO:0007669"/>
    <property type="project" value="TreeGrafter"/>
</dbReference>
<keyword evidence="5" id="KW-0863">Zinc-finger</keyword>
<feature type="region of interest" description="Disordered" evidence="10">
    <location>
        <begin position="149"/>
        <end position="314"/>
    </location>
</feature>
<dbReference type="PROSITE" id="PS50004">
    <property type="entry name" value="C2"/>
    <property type="match status" value="2"/>
</dbReference>
<evidence type="ECO:0000256" key="4">
    <source>
        <dbReference type="ARBA" id="ARBA00022737"/>
    </source>
</evidence>
<dbReference type="InterPro" id="IPR035892">
    <property type="entry name" value="C2_domain_sf"/>
</dbReference>
<reference evidence="13" key="1">
    <citation type="submission" date="2025-08" db="UniProtKB">
        <authorList>
            <consortium name="Ensembl"/>
        </authorList>
    </citation>
    <scope>IDENTIFICATION</scope>
</reference>
<comment type="subcellular location">
    <subcellularLocation>
        <location evidence="1">Membrane</location>
        <topology evidence="1">Peripheral membrane protein</topology>
    </subcellularLocation>
</comment>
<reference evidence="13" key="2">
    <citation type="submission" date="2025-09" db="UniProtKB">
        <authorList>
            <consortium name="Ensembl"/>
        </authorList>
    </citation>
    <scope>IDENTIFICATION</scope>
</reference>
<dbReference type="OMA" id="VEDKRIX"/>
<evidence type="ECO:0000259" key="11">
    <source>
        <dbReference type="PROSITE" id="PS50004"/>
    </source>
</evidence>
<dbReference type="Pfam" id="PF00168">
    <property type="entry name" value="C2"/>
    <property type="match status" value="2"/>
</dbReference>
<evidence type="ECO:0000256" key="8">
    <source>
        <dbReference type="ARBA" id="ARBA00053749"/>
    </source>
</evidence>